<dbReference type="GO" id="GO:0008422">
    <property type="term" value="F:beta-glucosidase activity"/>
    <property type="evidence" value="ECO:0007669"/>
    <property type="project" value="UniProtKB-EC"/>
</dbReference>
<evidence type="ECO:0000259" key="8">
    <source>
        <dbReference type="SMART" id="SM01217"/>
    </source>
</evidence>
<evidence type="ECO:0000256" key="3">
    <source>
        <dbReference type="ARBA" id="ARBA00012744"/>
    </source>
</evidence>
<dbReference type="InterPro" id="IPR026891">
    <property type="entry name" value="Fn3-like"/>
</dbReference>
<dbReference type="Pfam" id="PF01915">
    <property type="entry name" value="Glyco_hydro_3_C"/>
    <property type="match status" value="1"/>
</dbReference>
<dbReference type="InterPro" id="IPR036962">
    <property type="entry name" value="Glyco_hydro_3_N_sf"/>
</dbReference>
<dbReference type="InterPro" id="IPR019800">
    <property type="entry name" value="Glyco_hydro_3_AS"/>
</dbReference>
<dbReference type="Gene3D" id="2.60.40.10">
    <property type="entry name" value="Immunoglobulins"/>
    <property type="match status" value="1"/>
</dbReference>
<keyword evidence="5 7" id="KW-0378">Hydrolase</keyword>
<dbReference type="GO" id="GO:0009251">
    <property type="term" value="P:glucan catabolic process"/>
    <property type="evidence" value="ECO:0007669"/>
    <property type="project" value="TreeGrafter"/>
</dbReference>
<dbReference type="EMBL" id="JACJVQ010000006">
    <property type="protein sequence ID" value="MBB6634296.1"/>
    <property type="molecule type" value="Genomic_DNA"/>
</dbReference>
<dbReference type="InterPro" id="IPR051915">
    <property type="entry name" value="Cellulose_Degrad_GH3"/>
</dbReference>
<dbReference type="InterPro" id="IPR036881">
    <property type="entry name" value="Glyco_hydro_3_C_sf"/>
</dbReference>
<keyword evidence="4" id="KW-0732">Signal</keyword>
<comment type="similarity">
    <text evidence="2 7">Belongs to the glycosyl hydrolase 3 family.</text>
</comment>
<dbReference type="EC" id="3.2.1.21" evidence="3"/>
<proteinExistence type="inferred from homology"/>
<sequence>MTDPKTTPAGSPREKLPLHQYLERMTLEEKVAQLIQLAVPFFEGASDAGLITGPMASLGITEQTVHNAGSVLGMAGAQETINVQRTHLEKNRLGIPLLMMADIVHGFKTIFPVPLAIGCSWNLELAERSAEIAAKEASVSGVHVTYAPMVDLVRDPRWGRVMESTGEDPYLNSEYARAFVRGFQGRDLTGDLDRVAACVKHFAAYGAAEAGRDYNTVDVSERQLREFYLPAYKAALDEGCEMVMTSFNTVDGIPATGNSNLMRKLLREEWGFNGVLISDWGAVKELIAHGIAADEEEAALKAMKAGVDIEMMTACYAHHLAELIGKGEVQEALLDEAVMRILELKDKLGLFENPYRAADPEREKEVVFSDEHRAVARELAHKSSVLLKNDGVLPLKSSQRVAVIGPFAKSGDLLGPWSWTGSKDAVVRLADAIRGKADAPANVTVADGSDIESMTEEQWAEAEAAAKDADVIVLALGEHSDMSGEAGCRADIRLPLAQLELIRRVHALGKPIVAVLFNGRPLDLHGAIDESNAVLEAWFPGSEGGLAIADLLFGDVNPSGRLTMSFPYSVGQIPVYYNAFNTGRPQGAPDAQVRYVSQYLDIPNEPLLPFGFGLSYTSFEYGDASISSDTMTPEQPLTIAVRVTNAGSVAGIETVQLYVRDISGEVVRPVKELKAFRQVTLQPGESQVVSFELREEQLRYYHSDLSHSSDAGAFHAFVGSSSRDNACLPFRLAK</sequence>
<evidence type="ECO:0000256" key="7">
    <source>
        <dbReference type="RuleBase" id="RU361161"/>
    </source>
</evidence>
<dbReference type="SMART" id="SM01217">
    <property type="entry name" value="Fn3_like"/>
    <property type="match status" value="1"/>
</dbReference>
<comment type="caution">
    <text evidence="9">The sequence shown here is derived from an EMBL/GenBank/DDBJ whole genome shotgun (WGS) entry which is preliminary data.</text>
</comment>
<dbReference type="InterPro" id="IPR001764">
    <property type="entry name" value="Glyco_hydro_3_N"/>
</dbReference>
<dbReference type="PANTHER" id="PTHR30620">
    <property type="entry name" value="PERIPLASMIC BETA-GLUCOSIDASE-RELATED"/>
    <property type="match status" value="1"/>
</dbReference>
<dbReference type="Gene3D" id="3.40.50.1700">
    <property type="entry name" value="Glycoside hydrolase family 3 C-terminal domain"/>
    <property type="match status" value="1"/>
</dbReference>
<evidence type="ECO:0000256" key="5">
    <source>
        <dbReference type="ARBA" id="ARBA00022801"/>
    </source>
</evidence>
<dbReference type="SUPFAM" id="SSF51445">
    <property type="entry name" value="(Trans)glycosidases"/>
    <property type="match status" value="1"/>
</dbReference>
<dbReference type="AlphaFoldDB" id="A0A841SUL8"/>
<dbReference type="FunFam" id="2.60.40.10:FF:000495">
    <property type="entry name" value="Periplasmic beta-glucosidase"/>
    <property type="match status" value="1"/>
</dbReference>
<dbReference type="Pfam" id="PF00933">
    <property type="entry name" value="Glyco_hydro_3"/>
    <property type="match status" value="1"/>
</dbReference>
<reference evidence="9 10" key="1">
    <citation type="submission" date="2020-08" db="EMBL/GenBank/DDBJ databases">
        <title>Cohnella phylogeny.</title>
        <authorList>
            <person name="Dunlap C."/>
        </authorList>
    </citation>
    <scope>NUCLEOTIDE SEQUENCE [LARGE SCALE GENOMIC DNA]</scope>
    <source>
        <strain evidence="9 10">DSM 25241</strain>
    </source>
</reference>
<feature type="domain" description="Fibronectin type III-like" evidence="8">
    <location>
        <begin position="653"/>
        <end position="722"/>
    </location>
</feature>
<evidence type="ECO:0000313" key="10">
    <source>
        <dbReference type="Proteomes" id="UP000535838"/>
    </source>
</evidence>
<evidence type="ECO:0000256" key="2">
    <source>
        <dbReference type="ARBA" id="ARBA00005336"/>
    </source>
</evidence>
<dbReference type="Pfam" id="PF14310">
    <property type="entry name" value="Fn3-like"/>
    <property type="match status" value="1"/>
</dbReference>
<keyword evidence="10" id="KW-1185">Reference proteome</keyword>
<accession>A0A841SUL8</accession>
<name>A0A841SUL8_9BACL</name>
<dbReference type="SUPFAM" id="SSF52279">
    <property type="entry name" value="Beta-D-glucan exohydrolase, C-terminal domain"/>
    <property type="match status" value="1"/>
</dbReference>
<dbReference type="Proteomes" id="UP000535838">
    <property type="component" value="Unassembled WGS sequence"/>
</dbReference>
<organism evidence="9 10">
    <name type="scientific">Cohnella thailandensis</name>
    <dbReference type="NCBI Taxonomy" id="557557"/>
    <lineage>
        <taxon>Bacteria</taxon>
        <taxon>Bacillati</taxon>
        <taxon>Bacillota</taxon>
        <taxon>Bacilli</taxon>
        <taxon>Bacillales</taxon>
        <taxon>Paenibacillaceae</taxon>
        <taxon>Cohnella</taxon>
    </lineage>
</organism>
<dbReference type="InterPro" id="IPR013783">
    <property type="entry name" value="Ig-like_fold"/>
</dbReference>
<dbReference type="NCBIfam" id="NF011678">
    <property type="entry name" value="PRK15098.1"/>
    <property type="match status" value="1"/>
</dbReference>
<protein>
    <recommendedName>
        <fullName evidence="3">beta-glucosidase</fullName>
        <ecNumber evidence="3">3.2.1.21</ecNumber>
    </recommendedName>
</protein>
<dbReference type="PRINTS" id="PR00133">
    <property type="entry name" value="GLHYDRLASE3"/>
</dbReference>
<dbReference type="InterPro" id="IPR017853">
    <property type="entry name" value="GH"/>
</dbReference>
<dbReference type="InterPro" id="IPR002772">
    <property type="entry name" value="Glyco_hydro_3_C"/>
</dbReference>
<evidence type="ECO:0000256" key="4">
    <source>
        <dbReference type="ARBA" id="ARBA00022729"/>
    </source>
</evidence>
<dbReference type="PROSITE" id="PS00775">
    <property type="entry name" value="GLYCOSYL_HYDROL_F3"/>
    <property type="match status" value="1"/>
</dbReference>
<dbReference type="Gene3D" id="3.20.20.300">
    <property type="entry name" value="Glycoside hydrolase, family 3, N-terminal domain"/>
    <property type="match status" value="1"/>
</dbReference>
<keyword evidence="6 7" id="KW-0326">Glycosidase</keyword>
<evidence type="ECO:0000256" key="6">
    <source>
        <dbReference type="ARBA" id="ARBA00023295"/>
    </source>
</evidence>
<comment type="catalytic activity">
    <reaction evidence="1">
        <text>Hydrolysis of terminal, non-reducing beta-D-glucosyl residues with release of beta-D-glucose.</text>
        <dbReference type="EC" id="3.2.1.21"/>
    </reaction>
</comment>
<evidence type="ECO:0000256" key="1">
    <source>
        <dbReference type="ARBA" id="ARBA00000448"/>
    </source>
</evidence>
<dbReference type="PANTHER" id="PTHR30620:SF16">
    <property type="entry name" value="LYSOSOMAL BETA GLUCOSIDASE"/>
    <property type="match status" value="1"/>
</dbReference>
<evidence type="ECO:0000313" key="9">
    <source>
        <dbReference type="EMBL" id="MBB6634296.1"/>
    </source>
</evidence>
<gene>
    <name evidence="9" type="primary">bglX</name>
    <name evidence="9" type="ORF">H7B67_09255</name>
</gene>